<proteinExistence type="predicted"/>
<organism evidence="1 2">
    <name type="scientific">Lepagella muris</name>
    <dbReference type="NCBI Taxonomy" id="3032870"/>
    <lineage>
        <taxon>Bacteria</taxon>
        <taxon>Pseudomonadati</taxon>
        <taxon>Bacteroidota</taxon>
        <taxon>Bacteroidia</taxon>
        <taxon>Bacteroidales</taxon>
        <taxon>Muribaculaceae</taxon>
        <taxon>Lepagella</taxon>
    </lineage>
</organism>
<accession>A0AC61RCQ1</accession>
<protein>
    <submittedName>
        <fullName evidence="1">ABC transporter permease</fullName>
    </submittedName>
</protein>
<name>A0AC61RCQ1_9BACT</name>
<dbReference type="Proteomes" id="UP000306319">
    <property type="component" value="Unassembled WGS sequence"/>
</dbReference>
<evidence type="ECO:0000313" key="2">
    <source>
        <dbReference type="Proteomes" id="UP000306319"/>
    </source>
</evidence>
<evidence type="ECO:0000313" key="1">
    <source>
        <dbReference type="EMBL" id="TGY77820.1"/>
    </source>
</evidence>
<reference evidence="1" key="1">
    <citation type="submission" date="2019-04" db="EMBL/GenBank/DDBJ databases">
        <title>Microbes associate with the intestines of laboratory mice.</title>
        <authorList>
            <person name="Navarre W."/>
            <person name="Wong E."/>
            <person name="Huang K."/>
            <person name="Tropini C."/>
            <person name="Ng K."/>
            <person name="Yu B."/>
        </authorList>
    </citation>
    <scope>NUCLEOTIDE SEQUENCE</scope>
    <source>
        <strain evidence="1">NM04_E33</strain>
    </source>
</reference>
<gene>
    <name evidence="1" type="ORF">E5331_12495</name>
</gene>
<comment type="caution">
    <text evidence="1">The sequence shown here is derived from an EMBL/GenBank/DDBJ whole genome shotgun (WGS) entry which is preliminary data.</text>
</comment>
<keyword evidence="2" id="KW-1185">Reference proteome</keyword>
<dbReference type="EMBL" id="SRYB01000019">
    <property type="protein sequence ID" value="TGY77820.1"/>
    <property type="molecule type" value="Genomic_DNA"/>
</dbReference>
<sequence>MVCGIHTVHVAPIHNALEHQEEHAASGVCPVSIRRDCRITLFLESVMSKNRKSYIRQLFDVYCREFKLVIHDPGILIFFIFLPIVYPVIYSLIYNPEVVRDVKMVVVDNDRSAKSRELVRNLDATQEAWVIGYAADMPEARKAMDSHKCFAILEIPDGFGRKIVRGEQANAMMYCEASLLLRYRGFLVASTNVSQAMGAEILADKINGIAPLAETISTGDLMPIDNISMGNIENGFDSFIMPGVLILILHQCIVLAAGMAGGAKRERPSLIGYDGVNDQPSVAMTMLGQMLCYITILILPIIYLVHYIPLMFAFPMAGNFAEIIMFLTPMVIAALGMGFMFQGIVWERESVFVLWVVTSVVFLFLSGLTWPRYAMAPFWKFVSNCIPATWGVEGFIRMNTNGASLAQVSHDYTSLWILAAIYQAGAYCVQRWVVRPSILKGSNSFESAKSEAI</sequence>